<dbReference type="InterPro" id="IPR042301">
    <property type="entry name" value="GH115_sf"/>
</dbReference>
<dbReference type="GO" id="GO:0016787">
    <property type="term" value="F:hydrolase activity"/>
    <property type="evidence" value="ECO:0007669"/>
    <property type="project" value="UniProtKB-KW"/>
</dbReference>
<evidence type="ECO:0000256" key="2">
    <source>
        <dbReference type="SAM" id="SignalP"/>
    </source>
</evidence>
<comment type="caution">
    <text evidence="4">The sequence shown here is derived from an EMBL/GenBank/DDBJ whole genome shotgun (WGS) entry which is preliminary data.</text>
</comment>
<dbReference type="Gene3D" id="3.30.379.10">
    <property type="entry name" value="Chitobiase/beta-hexosaminidase domain 2-like"/>
    <property type="match status" value="1"/>
</dbReference>
<feature type="chain" id="PRO_5030708228" description="Gylcosyl hydrolase 115 C-terminal domain-containing protein" evidence="2">
    <location>
        <begin position="21"/>
        <end position="821"/>
    </location>
</feature>
<reference evidence="4 5" key="1">
    <citation type="submission" date="2020-08" db="EMBL/GenBank/DDBJ databases">
        <title>Genomic Encyclopedia of Type Strains, Phase IV (KMG-IV): sequencing the most valuable type-strain genomes for metagenomic binning, comparative biology and taxonomic classification.</title>
        <authorList>
            <person name="Goeker M."/>
        </authorList>
    </citation>
    <scope>NUCLEOTIDE SEQUENCE [LARGE SCALE GENOMIC DNA]</scope>
    <source>
        <strain evidence="4 5">DSM 19512</strain>
    </source>
</reference>
<keyword evidence="2" id="KW-0732">Signal</keyword>
<evidence type="ECO:0000256" key="1">
    <source>
        <dbReference type="ARBA" id="ARBA00022801"/>
    </source>
</evidence>
<dbReference type="Pfam" id="PF15979">
    <property type="entry name" value="Glyco_hydro_115"/>
    <property type="match status" value="1"/>
</dbReference>
<evidence type="ECO:0000259" key="3">
    <source>
        <dbReference type="Pfam" id="PF17829"/>
    </source>
</evidence>
<dbReference type="RefSeq" id="WP_183950731.1">
    <property type="nucleotide sequence ID" value="NZ_JACIDH010000002.1"/>
</dbReference>
<dbReference type="PANTHER" id="PTHR37842">
    <property type="match status" value="1"/>
</dbReference>
<dbReference type="Gene3D" id="2.60.120.1620">
    <property type="match status" value="1"/>
</dbReference>
<dbReference type="EMBL" id="JACIDH010000002">
    <property type="protein sequence ID" value="MBB3878534.1"/>
    <property type="molecule type" value="Genomic_DNA"/>
</dbReference>
<name>A0A7W6F225_9SPHN</name>
<dbReference type="PANTHER" id="PTHR37842:SF2">
    <property type="entry name" value="GYLCOSYL HYDROLASE 115 C-TERMINAL DOMAIN-CONTAINING PROTEIN"/>
    <property type="match status" value="1"/>
</dbReference>
<organism evidence="4 5">
    <name type="scientific">Sphingomonas pseudosanguinis</name>
    <dbReference type="NCBI Taxonomy" id="413712"/>
    <lineage>
        <taxon>Bacteria</taxon>
        <taxon>Pseudomonadati</taxon>
        <taxon>Pseudomonadota</taxon>
        <taxon>Alphaproteobacteria</taxon>
        <taxon>Sphingomonadales</taxon>
        <taxon>Sphingomonadaceae</taxon>
        <taxon>Sphingomonas</taxon>
    </lineage>
</organism>
<evidence type="ECO:0000313" key="5">
    <source>
        <dbReference type="Proteomes" id="UP000538670"/>
    </source>
</evidence>
<protein>
    <recommendedName>
        <fullName evidence="3">Gylcosyl hydrolase 115 C-terminal domain-containing protein</fullName>
    </recommendedName>
</protein>
<dbReference type="GO" id="GO:0005975">
    <property type="term" value="P:carbohydrate metabolic process"/>
    <property type="evidence" value="ECO:0007669"/>
    <property type="project" value="UniProtKB-ARBA"/>
</dbReference>
<dbReference type="AlphaFoldDB" id="A0A7W6F225"/>
<dbReference type="Pfam" id="PF17829">
    <property type="entry name" value="GH115_C"/>
    <property type="match status" value="1"/>
</dbReference>
<gene>
    <name evidence="4" type="ORF">GGR48_000947</name>
</gene>
<evidence type="ECO:0000313" key="4">
    <source>
        <dbReference type="EMBL" id="MBB3878534.1"/>
    </source>
</evidence>
<dbReference type="Gene3D" id="1.20.58.2150">
    <property type="match status" value="1"/>
</dbReference>
<feature type="domain" description="Gylcosyl hydrolase 115 C-terminal" evidence="3">
    <location>
        <begin position="676"/>
        <end position="818"/>
    </location>
</feature>
<dbReference type="Proteomes" id="UP000538670">
    <property type="component" value="Unassembled WGS sequence"/>
</dbReference>
<dbReference type="Gene3D" id="3.20.20.520">
    <property type="entry name" value="Glycosyl hydrolase family 115"/>
    <property type="match status" value="1"/>
</dbReference>
<feature type="signal peptide" evidence="2">
    <location>
        <begin position="1"/>
        <end position="20"/>
    </location>
</feature>
<sequence length="821" mass="88547">MPHLLLSAALIALLPAAAQAMPACPQPVMACERATPGGLALILPGRVSTVVVDDADAPGVRRAAQDLVTDLKAVGGGEGRLANVPVAGATVIAGTLGQSPVIDALVRAGKIDVSGLRGQWEGYVKQVVDNPAPGVSRALVIVGADRRGTIFGLYDISAKAGVSPWTWWADVPAQRHPSLYLTAGRVADHPVVKYRGIFINDEEPGFGGWARATFGGVNHRAYEKVFTLLLRSKANFLWPAMWGKSLWEDDPASAPLAQEMGVLLGTSHHEPMQRAQADWKREGSGPWDYTKNAPALRTFWRKGIERRGKAEDPVTIGMRGDGDEPMTEGTAIDLLQGIVADQRSIIADVTQRPAAETPQVWALYKEVQDYYDKGMRVPDDVTLLFADDNWGNIRRLPPPGQTRAGGAGVYYHFDYVGGPRNYKWLDTNAVPRVWQQMRMASDYGADRLWIVNVGDLKPMEYATSFFLAMAWDPARMDLAAMQAYPARWATQQFGPAQGPAIGALLTRYGQLASRRKPELIDATTYDLPSGEWARVLAEWNALDGDARQVEATLPAARRDAYYELVLHRIEAMTNLHRLYHAVAANRAAASAGDGATAERMAQAARGFFARDAAIRHRYEVEMAGGKWTSMMAQTHIGYTGWQQPDTDTMPALATVAKPLPLPASTLRAAQTIAADSGRAVDGGGVRWQRVAGFTAAGAAMIATPTTAPAIERPGGASPHIVYDVRWDRAGPMTLGVVAAPGLDARGNGKHRVAISIDGGAPVMLDLMAGETAETWERSVIENRRVATTTLPAVTAGRHRITLWLVDPEVVIQGLTLSPAGS</sequence>
<dbReference type="InterPro" id="IPR031924">
    <property type="entry name" value="GH115"/>
</dbReference>
<keyword evidence="5" id="KW-1185">Reference proteome</keyword>
<dbReference type="InterPro" id="IPR041437">
    <property type="entry name" value="GH115_C"/>
</dbReference>
<keyword evidence="1" id="KW-0378">Hydrolase</keyword>
<dbReference type="InterPro" id="IPR029018">
    <property type="entry name" value="Hex-like_dom2"/>
</dbReference>
<proteinExistence type="predicted"/>
<accession>A0A7W6F225</accession>